<evidence type="ECO:0000256" key="5">
    <source>
        <dbReference type="ARBA" id="ARBA00022748"/>
    </source>
</evidence>
<keyword evidence="10" id="KW-1003">Cell membrane</keyword>
<organism evidence="11 12">
    <name type="scientific">Qipengyuania mesophila</name>
    <dbReference type="NCBI Taxonomy" id="2867246"/>
    <lineage>
        <taxon>Bacteria</taxon>
        <taxon>Pseudomonadati</taxon>
        <taxon>Pseudomonadota</taxon>
        <taxon>Alphaproteobacteria</taxon>
        <taxon>Sphingomonadales</taxon>
        <taxon>Erythrobacteraceae</taxon>
        <taxon>Qipengyuania</taxon>
    </lineage>
</organism>
<reference evidence="11 12" key="1">
    <citation type="submission" date="2021-08" db="EMBL/GenBank/DDBJ databases">
        <title>Comparative Genomics Analysis of the Genus Qipengyuania Reveals Extensive Genetic Diversity and Metabolic Versatility, Including the Description of Fifteen Novel Species.</title>
        <authorList>
            <person name="Liu Y."/>
        </authorList>
    </citation>
    <scope>NUCLEOTIDE SEQUENCE [LARGE SCALE GENOMIC DNA]</scope>
    <source>
        <strain evidence="11 12">YG27</strain>
    </source>
</reference>
<feature type="binding site" description="covalent" evidence="10">
    <location>
        <position position="127"/>
    </location>
    <ligand>
        <name>heme</name>
        <dbReference type="ChEBI" id="CHEBI:30413"/>
    </ligand>
</feature>
<keyword evidence="8 10" id="KW-0408">Iron</keyword>
<evidence type="ECO:0000313" key="12">
    <source>
        <dbReference type="Proteomes" id="UP000782554"/>
    </source>
</evidence>
<comment type="function">
    <text evidence="10">Heme chaperone required for the biogenesis of c-type cytochromes. Transiently binds heme delivered by CcmC and transfers the heme to apo-cytochromes in a process facilitated by CcmF and CcmH.</text>
</comment>
<keyword evidence="9 10" id="KW-0472">Membrane</keyword>
<keyword evidence="4 10" id="KW-0479">Metal-binding</keyword>
<dbReference type="InterPro" id="IPR004329">
    <property type="entry name" value="CcmE"/>
</dbReference>
<dbReference type="Pfam" id="PF03100">
    <property type="entry name" value="CcmE"/>
    <property type="match status" value="1"/>
</dbReference>
<evidence type="ECO:0000256" key="9">
    <source>
        <dbReference type="ARBA" id="ARBA00023136"/>
    </source>
</evidence>
<dbReference type="NCBIfam" id="NF009727">
    <property type="entry name" value="PRK13254.1-1"/>
    <property type="match status" value="1"/>
</dbReference>
<comment type="similarity">
    <text evidence="10">Belongs to the CcmE/CycJ family.</text>
</comment>
<keyword evidence="3 10" id="KW-0812">Transmembrane</keyword>
<dbReference type="InterPro" id="IPR036127">
    <property type="entry name" value="CcmE-like_sf"/>
</dbReference>
<dbReference type="InterPro" id="IPR012340">
    <property type="entry name" value="NA-bd_OB-fold"/>
</dbReference>
<evidence type="ECO:0000256" key="1">
    <source>
        <dbReference type="ARBA" id="ARBA00004370"/>
    </source>
</evidence>
<evidence type="ECO:0000256" key="2">
    <source>
        <dbReference type="ARBA" id="ARBA00022617"/>
    </source>
</evidence>
<protein>
    <recommendedName>
        <fullName evidence="10">Cytochrome c-type biogenesis protein CcmE</fullName>
    </recommendedName>
    <alternativeName>
        <fullName evidence="10">Cytochrome c maturation protein E</fullName>
    </alternativeName>
    <alternativeName>
        <fullName evidence="10">Heme chaperone CcmE</fullName>
    </alternativeName>
</protein>
<dbReference type="PANTHER" id="PTHR34128:SF2">
    <property type="entry name" value="CYTOCHROME C-TYPE BIOGENESIS PROTEIN CCME HOMOLOG, MITOCHONDRIAL"/>
    <property type="match status" value="1"/>
</dbReference>
<gene>
    <name evidence="10 11" type="primary">ccmE</name>
    <name evidence="10" type="synonym">cycJ</name>
    <name evidence="11" type="ORF">K3181_13015</name>
</gene>
<keyword evidence="5 10" id="KW-0201">Cytochrome c-type biogenesis</keyword>
<evidence type="ECO:0000256" key="7">
    <source>
        <dbReference type="ARBA" id="ARBA00022989"/>
    </source>
</evidence>
<accession>A0ABS7JXH9</accession>
<name>A0ABS7JXH9_9SPHN</name>
<evidence type="ECO:0000256" key="3">
    <source>
        <dbReference type="ARBA" id="ARBA00022692"/>
    </source>
</evidence>
<evidence type="ECO:0000256" key="6">
    <source>
        <dbReference type="ARBA" id="ARBA00022968"/>
    </source>
</evidence>
<sequence>MSAWKPKHQRLVLVALALVALVGAGLLAAYALRNQASYFYLPEQMLSDPPAVGQAVRLGGMVEKGSLQTAPDGVTLTFAVTGNDGSRVPVRFSGIAPDLFIEGSGVVAEGRLGPDGTFVADTLLAKHDENYVPRELQEMDEHQAAKMAEETTVGIE</sequence>
<dbReference type="PANTHER" id="PTHR34128">
    <property type="entry name" value="CYTOCHROME C-TYPE BIOGENESIS PROTEIN CCME HOMOLOG, MITOCHONDRIAL"/>
    <property type="match status" value="1"/>
</dbReference>
<proteinExistence type="inferred from homology"/>
<feature type="binding site" description="axial binding residue" evidence="10">
    <location>
        <position position="131"/>
    </location>
    <ligand>
        <name>heme</name>
        <dbReference type="ChEBI" id="CHEBI:30413"/>
    </ligand>
    <ligandPart>
        <name>Fe</name>
        <dbReference type="ChEBI" id="CHEBI:18248"/>
    </ligandPart>
</feature>
<dbReference type="Proteomes" id="UP000782554">
    <property type="component" value="Unassembled WGS sequence"/>
</dbReference>
<comment type="subcellular location">
    <subcellularLocation>
        <location evidence="10">Cell membrane</location>
        <topology evidence="10">Single-pass type II membrane protein</topology>
    </subcellularLocation>
    <subcellularLocation>
        <location evidence="1">Membrane</location>
    </subcellularLocation>
</comment>
<dbReference type="RefSeq" id="WP_221603561.1">
    <property type="nucleotide sequence ID" value="NZ_JAIGNU010000003.1"/>
</dbReference>
<feature type="topological domain" description="Extracellular" evidence="10">
    <location>
        <begin position="32"/>
        <end position="156"/>
    </location>
</feature>
<evidence type="ECO:0000256" key="10">
    <source>
        <dbReference type="HAMAP-Rule" id="MF_01959"/>
    </source>
</evidence>
<keyword evidence="7 10" id="KW-1133">Transmembrane helix</keyword>
<evidence type="ECO:0000313" key="11">
    <source>
        <dbReference type="EMBL" id="MBX7502365.1"/>
    </source>
</evidence>
<dbReference type="HAMAP" id="MF_01959">
    <property type="entry name" value="CcmE"/>
    <property type="match status" value="1"/>
</dbReference>
<dbReference type="EMBL" id="JAIGNU010000003">
    <property type="protein sequence ID" value="MBX7502365.1"/>
    <property type="molecule type" value="Genomic_DNA"/>
</dbReference>
<feature type="topological domain" description="Cytoplasmic" evidence="10">
    <location>
        <begin position="1"/>
        <end position="10"/>
    </location>
</feature>
<keyword evidence="12" id="KW-1185">Reference proteome</keyword>
<evidence type="ECO:0000256" key="8">
    <source>
        <dbReference type="ARBA" id="ARBA00023004"/>
    </source>
</evidence>
<dbReference type="Gene3D" id="2.40.50.140">
    <property type="entry name" value="Nucleic acid-binding proteins"/>
    <property type="match status" value="1"/>
</dbReference>
<dbReference type="SUPFAM" id="SSF82093">
    <property type="entry name" value="Heme chaperone CcmE"/>
    <property type="match status" value="1"/>
</dbReference>
<keyword evidence="2 10" id="KW-0349">Heme</keyword>
<comment type="caution">
    <text evidence="11">The sequence shown here is derived from an EMBL/GenBank/DDBJ whole genome shotgun (WGS) entry which is preliminary data.</text>
</comment>
<evidence type="ECO:0000256" key="4">
    <source>
        <dbReference type="ARBA" id="ARBA00022723"/>
    </source>
</evidence>
<keyword evidence="6 10" id="KW-0735">Signal-anchor</keyword>